<dbReference type="InterPro" id="IPR032816">
    <property type="entry name" value="VTT_dom"/>
</dbReference>
<feature type="transmembrane region" description="Helical" evidence="2">
    <location>
        <begin position="144"/>
        <end position="169"/>
    </location>
</feature>
<comment type="caution">
    <text evidence="4">The sequence shown here is derived from an EMBL/GenBank/DDBJ whole genome shotgun (WGS) entry which is preliminary data.</text>
</comment>
<protein>
    <submittedName>
        <fullName evidence="4">DedA family protein</fullName>
    </submittedName>
</protein>
<feature type="transmembrane region" description="Helical" evidence="2">
    <location>
        <begin position="181"/>
        <end position="203"/>
    </location>
</feature>
<dbReference type="Pfam" id="PF09335">
    <property type="entry name" value="VTT_dom"/>
    <property type="match status" value="1"/>
</dbReference>
<keyword evidence="2" id="KW-0472">Membrane</keyword>
<evidence type="ECO:0000259" key="3">
    <source>
        <dbReference type="Pfam" id="PF09335"/>
    </source>
</evidence>
<evidence type="ECO:0000256" key="2">
    <source>
        <dbReference type="SAM" id="Phobius"/>
    </source>
</evidence>
<dbReference type="Proteomes" id="UP001196661">
    <property type="component" value="Unassembled WGS sequence"/>
</dbReference>
<accession>A0ABS5XYT9</accession>
<organism evidence="4 5">
    <name type="scientific">Leptothoe kymatousa TAU-MAC 1615</name>
    <dbReference type="NCBI Taxonomy" id="2364775"/>
    <lineage>
        <taxon>Bacteria</taxon>
        <taxon>Bacillati</taxon>
        <taxon>Cyanobacteriota</taxon>
        <taxon>Cyanophyceae</taxon>
        <taxon>Nodosilineales</taxon>
        <taxon>Cymatolegaceae</taxon>
        <taxon>Leptothoe</taxon>
        <taxon>Leptothoe kymatousa</taxon>
    </lineage>
</organism>
<dbReference type="PANTHER" id="PTHR42709">
    <property type="entry name" value="ALKALINE PHOSPHATASE LIKE PROTEIN"/>
    <property type="match status" value="1"/>
</dbReference>
<comment type="similarity">
    <text evidence="1">Belongs to the DedA family.</text>
</comment>
<keyword evidence="5" id="KW-1185">Reference proteome</keyword>
<keyword evidence="2" id="KW-0812">Transmembrane</keyword>
<dbReference type="RefSeq" id="WP_215616693.1">
    <property type="nucleotide sequence ID" value="NZ_JADOER010000002.1"/>
</dbReference>
<feature type="transmembrane region" description="Helical" evidence="2">
    <location>
        <begin position="119"/>
        <end position="138"/>
    </location>
</feature>
<keyword evidence="2" id="KW-1133">Transmembrane helix</keyword>
<evidence type="ECO:0000313" key="4">
    <source>
        <dbReference type="EMBL" id="MBT9310790.1"/>
    </source>
</evidence>
<dbReference type="InterPro" id="IPR051311">
    <property type="entry name" value="DedA_domain"/>
</dbReference>
<gene>
    <name evidence="4" type="ORF">IXB28_01100</name>
</gene>
<name>A0ABS5XYT9_9CYAN</name>
<proteinExistence type="inferred from homology"/>
<feature type="domain" description="VTT" evidence="3">
    <location>
        <begin position="41"/>
        <end position="164"/>
    </location>
</feature>
<sequence>MHTVPFAFDFFSLETIQALAQDYGYWTIFFGIMLENMGLPLPGETVTLVGGFLAGSEELAYRWVLSSAIAGAVIGDSIGYWIGFYGGWSLLLRLGTLLRIDESNLIKIREQFSQNADKAVIFGRFVALLRFFAGPLAGIAQMPYWKFLLCNLLGASLWGTTMVTLAFFIGRLIPLATLVSWVTQFTVAILFLVLLWLGIFWWMEKRQQAPAAD</sequence>
<dbReference type="EMBL" id="JADOER010000002">
    <property type="protein sequence ID" value="MBT9310790.1"/>
    <property type="molecule type" value="Genomic_DNA"/>
</dbReference>
<evidence type="ECO:0000256" key="1">
    <source>
        <dbReference type="ARBA" id="ARBA00010792"/>
    </source>
</evidence>
<evidence type="ECO:0000313" key="5">
    <source>
        <dbReference type="Proteomes" id="UP001196661"/>
    </source>
</evidence>
<dbReference type="PANTHER" id="PTHR42709:SF9">
    <property type="entry name" value="ALKALINE PHOSPHATASE LIKE PROTEIN"/>
    <property type="match status" value="1"/>
</dbReference>
<reference evidence="4 5" key="1">
    <citation type="journal article" date="2021" name="Mar. Drugs">
        <title>Genome Reduction and Secondary Metabolism of the Marine Sponge-Associated Cyanobacterium Leptothoe.</title>
        <authorList>
            <person name="Konstantinou D."/>
            <person name="Popin R.V."/>
            <person name="Fewer D.P."/>
            <person name="Sivonen K."/>
            <person name="Gkelis S."/>
        </authorList>
    </citation>
    <scope>NUCLEOTIDE SEQUENCE [LARGE SCALE GENOMIC DNA]</scope>
    <source>
        <strain evidence="4 5">TAU-MAC 1615</strain>
    </source>
</reference>